<dbReference type="InterPro" id="IPR001412">
    <property type="entry name" value="aa-tRNA-synth_I_CS"/>
</dbReference>
<feature type="domain" description="Aminoacyl-tRNA synthetase class Ia" evidence="13">
    <location>
        <begin position="83"/>
        <end position="725"/>
    </location>
</feature>
<comment type="subcellular location">
    <subcellularLocation>
        <location evidence="1">Mitochondrion</location>
    </subcellularLocation>
</comment>
<keyword evidence="4 12" id="KW-0436">Ligase</keyword>
<dbReference type="Pfam" id="PF00133">
    <property type="entry name" value="tRNA-synt_1"/>
    <property type="match status" value="1"/>
</dbReference>
<evidence type="ECO:0000259" key="13">
    <source>
        <dbReference type="Pfam" id="PF00133"/>
    </source>
</evidence>
<dbReference type="FunFam" id="3.40.50.620:FF:000111">
    <property type="entry name" value="Mitochondrial isoleucyl-tRNA synthetase"/>
    <property type="match status" value="1"/>
</dbReference>
<evidence type="ECO:0000256" key="12">
    <source>
        <dbReference type="RuleBase" id="RU363035"/>
    </source>
</evidence>
<dbReference type="GO" id="GO:0006428">
    <property type="term" value="P:isoleucyl-tRNA aminoacylation"/>
    <property type="evidence" value="ECO:0007669"/>
    <property type="project" value="InterPro"/>
</dbReference>
<dbReference type="CDD" id="cd07960">
    <property type="entry name" value="Anticodon_Ia_Ile_BEm"/>
    <property type="match status" value="1"/>
</dbReference>
<evidence type="ECO:0000256" key="4">
    <source>
        <dbReference type="ARBA" id="ARBA00022598"/>
    </source>
</evidence>
<dbReference type="InterPro" id="IPR009008">
    <property type="entry name" value="Val/Leu/Ile-tRNA-synth_edit"/>
</dbReference>
<dbReference type="InterPro" id="IPR002301">
    <property type="entry name" value="Ile-tRNA-ligase"/>
</dbReference>
<comment type="catalytic activity">
    <reaction evidence="10">
        <text>tRNA(Ile) + L-isoleucine + ATP = L-isoleucyl-tRNA(Ile) + AMP + diphosphate</text>
        <dbReference type="Rhea" id="RHEA:11060"/>
        <dbReference type="Rhea" id="RHEA-COMP:9666"/>
        <dbReference type="Rhea" id="RHEA-COMP:9695"/>
        <dbReference type="ChEBI" id="CHEBI:30616"/>
        <dbReference type="ChEBI" id="CHEBI:33019"/>
        <dbReference type="ChEBI" id="CHEBI:58045"/>
        <dbReference type="ChEBI" id="CHEBI:78442"/>
        <dbReference type="ChEBI" id="CHEBI:78528"/>
        <dbReference type="ChEBI" id="CHEBI:456215"/>
        <dbReference type="EC" id="6.1.1.5"/>
    </reaction>
</comment>
<accession>A0A1X7R8R8</accession>
<dbReference type="GO" id="GO:0002161">
    <property type="term" value="F:aminoacyl-tRNA deacylase activity"/>
    <property type="evidence" value="ECO:0007669"/>
    <property type="project" value="InterPro"/>
</dbReference>
<evidence type="ECO:0000259" key="14">
    <source>
        <dbReference type="Pfam" id="PF08264"/>
    </source>
</evidence>
<dbReference type="Pfam" id="PF08264">
    <property type="entry name" value="Anticodon_1"/>
    <property type="match status" value="1"/>
</dbReference>
<dbReference type="Gene3D" id="3.90.740.10">
    <property type="entry name" value="Valyl/Leucyl/Isoleucyl-tRNA synthetase, editing domain"/>
    <property type="match status" value="1"/>
</dbReference>
<dbReference type="InterPro" id="IPR009080">
    <property type="entry name" value="tRNAsynth_Ia_anticodon-bd"/>
</dbReference>
<evidence type="ECO:0000256" key="2">
    <source>
        <dbReference type="ARBA" id="ARBA00005594"/>
    </source>
</evidence>
<dbReference type="GO" id="GO:0000049">
    <property type="term" value="F:tRNA binding"/>
    <property type="evidence" value="ECO:0007669"/>
    <property type="project" value="InterPro"/>
</dbReference>
<dbReference type="HAMAP" id="MF_02002">
    <property type="entry name" value="Ile_tRNA_synth_type1"/>
    <property type="match status" value="1"/>
</dbReference>
<dbReference type="PRINTS" id="PR00984">
    <property type="entry name" value="TRNASYNTHILE"/>
</dbReference>
<name>A0A1X7R8R8_9SACH</name>
<evidence type="ECO:0000256" key="1">
    <source>
        <dbReference type="ARBA" id="ARBA00004173"/>
    </source>
</evidence>
<sequence length="1018" mass="117219">MFKGLRVSGLYLSKRHASSHSYQGTLNLPKTKFSPRSNVQKTYNDLIPQSSQTVYKEQLNEFFEIYNKIPRNDISERLDFIKNKLFILHDGPPYSNGDLHLGHALNKILKDIINRYQLSQGKYIYYRPGWDCHGLPIELKALKKLNSNQIEHISPVKIRQIASQYAKAAQLKQRSQFEQFGILTDWNNPYITMDKNYEINQLKIFKKLFDFGLIKRQNKPVYWGTETRTALAEGELEYIENHKSVSAYVYFPLTEGSVSMLQDRLKIEQVEKIDCLIWTSTPWTLFSNQAICYSERFNYCLVKLEEGQKYFIVAKDLIDSLKISGQFKIVSSFSGSLLKGLTYYNPLMNDKPYVGKPLLDASHVTNTAGSGLVHTAPGHGQDDYLVGLKNGLSIFSPVDHKGNYDLTKFTENIDVQDFLKDPNSEFGEGRNVLDPKTTDAIIERLKKIGILMDVEVITHSYPYDWRSKKPVIIRSTPQWFTNLENLKKIAVDSLEKVQFYPKRGEHRLTSFVKNRNEWCISRQRSWGVPIPYFQHRENPDTILMDAEVISIAIENIKKWGMDSWFLEEDPANEKTDIKSWLPQKYHAISNQFIKGKDTMDVWFDSGSSWSTLMDFFSEKLGIVEKDQPNPLANVYLEGSDQHRGWFQSSLLCRASYTETPDAPYGTVITHGFTLDEKGIKMSKSIGNTIAPKDIIEGSKERDLPALGVDGLRYLVAQSDFTSDITVGPTVMQHTSDALKKIRLCFKFLLGNLQKSSDYKLLPYEQLAPVDKYTVSKLQKLLDDTKKNYLEYNFSKVLINLQFHLNNELSAFYFDSSKDILYSNSLSSLRRKQIQTTLYYILDAYRAILCPVLPITVQDAWNYVPEKWLTSNHIDKSLSPFVKSWPNFDADLTGSRSLVDSFESHEIKIRNAFKKEFINITDSSITKPCQTLVKIYSTNDLTIKEDDLTELLQTSNVTFIKVDDLSNVSQNARKIDELNCAIIIEPSVMHKCPRCWKHNSPEEDHLCNRCQEETLHINN</sequence>
<dbReference type="Gene3D" id="3.40.50.620">
    <property type="entry name" value="HUPs"/>
    <property type="match status" value="2"/>
</dbReference>
<evidence type="ECO:0000256" key="10">
    <source>
        <dbReference type="ARBA" id="ARBA00048359"/>
    </source>
</evidence>
<dbReference type="SUPFAM" id="SSF47323">
    <property type="entry name" value="Anticodon-binding domain of a subclass of class I aminoacyl-tRNA synthetases"/>
    <property type="match status" value="1"/>
</dbReference>
<dbReference type="NCBIfam" id="TIGR00392">
    <property type="entry name" value="ileS"/>
    <property type="match status" value="1"/>
</dbReference>
<dbReference type="PANTHER" id="PTHR42765">
    <property type="entry name" value="SOLEUCYL-TRNA SYNTHETASE"/>
    <property type="match status" value="1"/>
</dbReference>
<dbReference type="InterPro" id="IPR033708">
    <property type="entry name" value="Anticodon_Ile_BEm"/>
</dbReference>
<dbReference type="EC" id="6.1.1.5" evidence="3"/>
<evidence type="ECO:0000313" key="15">
    <source>
        <dbReference type="EMBL" id="SMN21860.1"/>
    </source>
</evidence>
<keyword evidence="7 12" id="KW-0648">Protein biosynthesis</keyword>
<dbReference type="InterPro" id="IPR002300">
    <property type="entry name" value="aa-tRNA-synth_Ia"/>
</dbReference>
<dbReference type="InterPro" id="IPR013155">
    <property type="entry name" value="M/V/L/I-tRNA-synth_anticd-bd"/>
</dbReference>
<organism evidence="15 16">
    <name type="scientific">Maudiozyma saulgeensis</name>
    <dbReference type="NCBI Taxonomy" id="1789683"/>
    <lineage>
        <taxon>Eukaryota</taxon>
        <taxon>Fungi</taxon>
        <taxon>Dikarya</taxon>
        <taxon>Ascomycota</taxon>
        <taxon>Saccharomycotina</taxon>
        <taxon>Saccharomycetes</taxon>
        <taxon>Saccharomycetales</taxon>
        <taxon>Saccharomycetaceae</taxon>
        <taxon>Maudiozyma</taxon>
    </lineage>
</organism>
<dbReference type="SUPFAM" id="SSF52374">
    <property type="entry name" value="Nucleotidylyl transferase"/>
    <property type="match status" value="1"/>
</dbReference>
<dbReference type="EMBL" id="FXLY01000009">
    <property type="protein sequence ID" value="SMN21860.1"/>
    <property type="molecule type" value="Genomic_DNA"/>
</dbReference>
<evidence type="ECO:0000256" key="11">
    <source>
        <dbReference type="ARBA" id="ARBA00068280"/>
    </source>
</evidence>
<feature type="domain" description="Methionyl/Valyl/Leucyl/Isoleucyl-tRNA synthetase anticodon-binding" evidence="14">
    <location>
        <begin position="770"/>
        <end position="894"/>
    </location>
</feature>
<dbReference type="STRING" id="1789683.A0A1X7R8R8"/>
<dbReference type="InterPro" id="IPR023585">
    <property type="entry name" value="Ile-tRNA-ligase_type1"/>
</dbReference>
<dbReference type="SUPFAM" id="SSF50677">
    <property type="entry name" value="ValRS/IleRS/LeuRS editing domain"/>
    <property type="match status" value="1"/>
</dbReference>
<dbReference type="GO" id="GO:0005739">
    <property type="term" value="C:mitochondrion"/>
    <property type="evidence" value="ECO:0007669"/>
    <property type="project" value="UniProtKB-SubCell"/>
</dbReference>
<evidence type="ECO:0000313" key="16">
    <source>
        <dbReference type="Proteomes" id="UP000196158"/>
    </source>
</evidence>
<dbReference type="InterPro" id="IPR050081">
    <property type="entry name" value="Ile-tRNA_ligase"/>
</dbReference>
<protein>
    <recommendedName>
        <fullName evidence="11">Isoleucine--tRNA ligase, mitochondrial</fullName>
        <ecNumber evidence="3">6.1.1.5</ecNumber>
    </recommendedName>
    <alternativeName>
        <fullName evidence="9">Isoleucyl-tRNA synthetase</fullName>
    </alternativeName>
</protein>
<dbReference type="InterPro" id="IPR014729">
    <property type="entry name" value="Rossmann-like_a/b/a_fold"/>
</dbReference>
<evidence type="ECO:0000256" key="6">
    <source>
        <dbReference type="ARBA" id="ARBA00022840"/>
    </source>
</evidence>
<dbReference type="OrthoDB" id="10264412at2759"/>
<dbReference type="Proteomes" id="UP000196158">
    <property type="component" value="Unassembled WGS sequence"/>
</dbReference>
<keyword evidence="16" id="KW-1185">Reference proteome</keyword>
<reference evidence="15 16" key="1">
    <citation type="submission" date="2017-04" db="EMBL/GenBank/DDBJ databases">
        <authorList>
            <person name="Afonso C.L."/>
            <person name="Miller P.J."/>
            <person name="Scott M.A."/>
            <person name="Spackman E."/>
            <person name="Goraichik I."/>
            <person name="Dimitrov K.M."/>
            <person name="Suarez D.L."/>
            <person name="Swayne D.E."/>
        </authorList>
    </citation>
    <scope>NUCLEOTIDE SEQUENCE [LARGE SCALE GENOMIC DNA]</scope>
</reference>
<dbReference type="Gene3D" id="1.10.730.20">
    <property type="match status" value="1"/>
</dbReference>
<keyword evidence="5 12" id="KW-0547">Nucleotide-binding</keyword>
<evidence type="ECO:0000256" key="3">
    <source>
        <dbReference type="ARBA" id="ARBA00013165"/>
    </source>
</evidence>
<comment type="similarity">
    <text evidence="2 12">Belongs to the class-I aminoacyl-tRNA synthetase family.</text>
</comment>
<evidence type="ECO:0000256" key="7">
    <source>
        <dbReference type="ARBA" id="ARBA00022917"/>
    </source>
</evidence>
<evidence type="ECO:0000256" key="8">
    <source>
        <dbReference type="ARBA" id="ARBA00023146"/>
    </source>
</evidence>
<keyword evidence="8 12" id="KW-0030">Aminoacyl-tRNA synthetase</keyword>
<dbReference type="GO" id="GO:0032543">
    <property type="term" value="P:mitochondrial translation"/>
    <property type="evidence" value="ECO:0007669"/>
    <property type="project" value="TreeGrafter"/>
</dbReference>
<dbReference type="GO" id="GO:0005524">
    <property type="term" value="F:ATP binding"/>
    <property type="evidence" value="ECO:0007669"/>
    <property type="project" value="UniProtKB-KW"/>
</dbReference>
<evidence type="ECO:0000256" key="5">
    <source>
        <dbReference type="ARBA" id="ARBA00022741"/>
    </source>
</evidence>
<dbReference type="AlphaFoldDB" id="A0A1X7R8R8"/>
<dbReference type="PANTHER" id="PTHR42765:SF1">
    <property type="entry name" value="ISOLEUCINE--TRNA LIGASE, MITOCHONDRIAL"/>
    <property type="match status" value="1"/>
</dbReference>
<proteinExistence type="inferred from homology"/>
<dbReference type="PROSITE" id="PS00178">
    <property type="entry name" value="AA_TRNA_LIGASE_I"/>
    <property type="match status" value="1"/>
</dbReference>
<evidence type="ECO:0000256" key="9">
    <source>
        <dbReference type="ARBA" id="ARBA00032665"/>
    </source>
</evidence>
<keyword evidence="6 12" id="KW-0067">ATP-binding</keyword>
<gene>
    <name evidence="15" type="ORF">KASA_0J01892G</name>
</gene>
<dbReference type="GO" id="GO:0004822">
    <property type="term" value="F:isoleucine-tRNA ligase activity"/>
    <property type="evidence" value="ECO:0007669"/>
    <property type="project" value="UniProtKB-EC"/>
</dbReference>